<name>A0ABP0US92_9BRYO</name>
<evidence type="ECO:0000256" key="2">
    <source>
        <dbReference type="SAM" id="Phobius"/>
    </source>
</evidence>
<keyword evidence="2" id="KW-1133">Transmembrane helix</keyword>
<feature type="transmembrane region" description="Helical" evidence="2">
    <location>
        <begin position="94"/>
        <end position="112"/>
    </location>
</feature>
<evidence type="ECO:0000313" key="4">
    <source>
        <dbReference type="Proteomes" id="UP001497512"/>
    </source>
</evidence>
<dbReference type="PANTHER" id="PTHR28112:SF1">
    <property type="entry name" value="SRP-INDEPENDENT TARGETING PROTEIN 3"/>
    <property type="match status" value="1"/>
</dbReference>
<reference evidence="3" key="1">
    <citation type="submission" date="2024-02" db="EMBL/GenBank/DDBJ databases">
        <authorList>
            <consortium name="ELIXIR-Norway"/>
            <consortium name="Elixir Norway"/>
        </authorList>
    </citation>
    <scope>NUCLEOTIDE SEQUENCE</scope>
</reference>
<evidence type="ECO:0008006" key="5">
    <source>
        <dbReference type="Google" id="ProtNLM"/>
    </source>
</evidence>
<dbReference type="EMBL" id="OZ019898">
    <property type="protein sequence ID" value="CAK9228734.1"/>
    <property type="molecule type" value="Genomic_DNA"/>
</dbReference>
<proteinExistence type="predicted"/>
<dbReference type="Proteomes" id="UP001497512">
    <property type="component" value="Chromosome 6"/>
</dbReference>
<feature type="transmembrane region" description="Helical" evidence="2">
    <location>
        <begin position="31"/>
        <end position="53"/>
    </location>
</feature>
<feature type="region of interest" description="Disordered" evidence="1">
    <location>
        <begin position="195"/>
        <end position="230"/>
    </location>
</feature>
<protein>
    <recommendedName>
        <fullName evidence="5">Inorganic phosphate transporter</fullName>
    </recommendedName>
</protein>
<dbReference type="InterPro" id="IPR012098">
    <property type="entry name" value="SND3_fun"/>
</dbReference>
<dbReference type="PANTHER" id="PTHR28112">
    <property type="entry name" value="SRP-INDEPENDENT TARGETING PROTEIN 3"/>
    <property type="match status" value="1"/>
</dbReference>
<keyword evidence="2" id="KW-0812">Transmembrane</keyword>
<keyword evidence="4" id="KW-1185">Reference proteome</keyword>
<evidence type="ECO:0000313" key="3">
    <source>
        <dbReference type="EMBL" id="CAK9228734.1"/>
    </source>
</evidence>
<organism evidence="3 4">
    <name type="scientific">Sphagnum troendelagicum</name>
    <dbReference type="NCBI Taxonomy" id="128251"/>
    <lineage>
        <taxon>Eukaryota</taxon>
        <taxon>Viridiplantae</taxon>
        <taxon>Streptophyta</taxon>
        <taxon>Embryophyta</taxon>
        <taxon>Bryophyta</taxon>
        <taxon>Sphagnophytina</taxon>
        <taxon>Sphagnopsida</taxon>
        <taxon>Sphagnales</taxon>
        <taxon>Sphagnaceae</taxon>
        <taxon>Sphagnum</taxon>
    </lineage>
</organism>
<accession>A0ABP0US92</accession>
<dbReference type="Pfam" id="PF10032">
    <property type="entry name" value="Pho88"/>
    <property type="match status" value="1"/>
</dbReference>
<evidence type="ECO:0000256" key="1">
    <source>
        <dbReference type="SAM" id="MobiDB-lite"/>
    </source>
</evidence>
<gene>
    <name evidence="3" type="ORF">CSSPTR1EN2_LOCUS19374</name>
</gene>
<sequence length="230" mass="25358">MVFPWKMLVGPALLIGMKAVKFDYDKPQNLLIIRVVYALTQIVLFAALGYIAYRISKYGDAKHSVKVKVPSATGPAVETEMTHKDYDMSELKKLLKNFGLGAAMTVAIHAYMAVVPALILQMVTQPITLIDHALFLIYILKKDPSKNPKLQRPFVDDSPAAKLEAFKEKAQQERARLEALSAQEQPAALESDVALESDGTPGDVSVSDTQSSLSKVERRSRRAEVGQEEG</sequence>
<keyword evidence="2" id="KW-0472">Membrane</keyword>